<organism evidence="1 2">
    <name type="scientific">candidate division WOR-1 bacterium RIFOXYC2_FULL_41_25</name>
    <dbReference type="NCBI Taxonomy" id="1802586"/>
    <lineage>
        <taxon>Bacteria</taxon>
        <taxon>Bacillati</taxon>
        <taxon>Saganbacteria</taxon>
    </lineage>
</organism>
<name>A0A1F4TN36_UNCSA</name>
<reference evidence="1 2" key="1">
    <citation type="journal article" date="2016" name="Nat. Commun.">
        <title>Thousands of microbial genomes shed light on interconnected biogeochemical processes in an aquifer system.</title>
        <authorList>
            <person name="Anantharaman K."/>
            <person name="Brown C.T."/>
            <person name="Hug L.A."/>
            <person name="Sharon I."/>
            <person name="Castelle C.J."/>
            <person name="Probst A.J."/>
            <person name="Thomas B.C."/>
            <person name="Singh A."/>
            <person name="Wilkins M.J."/>
            <person name="Karaoz U."/>
            <person name="Brodie E.L."/>
            <person name="Williams K.H."/>
            <person name="Hubbard S.S."/>
            <person name="Banfield J.F."/>
        </authorList>
    </citation>
    <scope>NUCLEOTIDE SEQUENCE [LARGE SCALE GENOMIC DNA]</scope>
</reference>
<gene>
    <name evidence="1" type="ORF">A2462_00970</name>
</gene>
<evidence type="ECO:0000313" key="1">
    <source>
        <dbReference type="EMBL" id="OGC34096.1"/>
    </source>
</evidence>
<comment type="caution">
    <text evidence="1">The sequence shown here is derived from an EMBL/GenBank/DDBJ whole genome shotgun (WGS) entry which is preliminary data.</text>
</comment>
<proteinExistence type="predicted"/>
<dbReference type="Proteomes" id="UP000177309">
    <property type="component" value="Unassembled WGS sequence"/>
</dbReference>
<dbReference type="Gene3D" id="3.90.20.10">
    <property type="match status" value="1"/>
</dbReference>
<dbReference type="AlphaFoldDB" id="A0A1F4TN36"/>
<evidence type="ECO:0000313" key="2">
    <source>
        <dbReference type="Proteomes" id="UP000177309"/>
    </source>
</evidence>
<dbReference type="EMBL" id="MEUI01000022">
    <property type="protein sequence ID" value="OGC34096.1"/>
    <property type="molecule type" value="Genomic_DNA"/>
</dbReference>
<protein>
    <recommendedName>
        <fullName evidence="3">t-SNARE coiled-coil homology domain-containing protein</fullName>
    </recommendedName>
</protein>
<accession>A0A1F4TN36</accession>
<evidence type="ECO:0008006" key="3">
    <source>
        <dbReference type="Google" id="ProtNLM"/>
    </source>
</evidence>
<sequence>MVELNKERFEVLLEEMRSNFKLVFEKFDIIDGKFDAIDNKFDAIDRRFDLVDRRFDLVDRRFDLMDRKIDNVHDSLKREIKTSNTILDYKIEEHLRVAHAS</sequence>